<feature type="transmembrane region" description="Helical" evidence="1">
    <location>
        <begin position="160"/>
        <end position="178"/>
    </location>
</feature>
<protein>
    <submittedName>
        <fullName evidence="2">Uncharacterized protein</fullName>
    </submittedName>
</protein>
<keyword evidence="1" id="KW-0472">Membrane</keyword>
<proteinExistence type="predicted"/>
<reference evidence="2" key="1">
    <citation type="submission" date="2018-11" db="EMBL/GenBank/DDBJ databases">
        <authorList>
            <consortium name="Pathogen Informatics"/>
        </authorList>
    </citation>
    <scope>NUCLEOTIDE SEQUENCE</scope>
</reference>
<evidence type="ECO:0000313" key="3">
    <source>
        <dbReference type="Proteomes" id="UP000784294"/>
    </source>
</evidence>
<keyword evidence="1" id="KW-1133">Transmembrane helix</keyword>
<accession>A0A448XPT2</accession>
<dbReference type="Proteomes" id="UP000784294">
    <property type="component" value="Unassembled WGS sequence"/>
</dbReference>
<comment type="caution">
    <text evidence="2">The sequence shown here is derived from an EMBL/GenBank/DDBJ whole genome shotgun (WGS) entry which is preliminary data.</text>
</comment>
<sequence length="179" mass="19971">MLRIVRLTDDAYYDAGDASGNSLADAIQGQPVTEIDRTGILDRQIIADVAPPIEHTVANLPTEMGVARAQRLVINDLTNNQGCLLPDLTLPDISTTKTAVMSATGLRGKSAMDDGGKARTEMNKHRSVENERPLSNCLVSKLFKGNIVLMEYVRLSRESCMISWLLFHIYIYIYIYIYY</sequence>
<dbReference type="AlphaFoldDB" id="A0A448XPT2"/>
<dbReference type="EMBL" id="CAAALY010271413">
    <property type="protein sequence ID" value="VEL41868.1"/>
    <property type="molecule type" value="Genomic_DNA"/>
</dbReference>
<evidence type="ECO:0000313" key="2">
    <source>
        <dbReference type="EMBL" id="VEL41868.1"/>
    </source>
</evidence>
<gene>
    <name evidence="2" type="ORF">PXEA_LOCUS35308</name>
</gene>
<name>A0A448XPT2_9PLAT</name>
<keyword evidence="1" id="KW-0812">Transmembrane</keyword>
<keyword evidence="3" id="KW-1185">Reference proteome</keyword>
<evidence type="ECO:0000256" key="1">
    <source>
        <dbReference type="SAM" id="Phobius"/>
    </source>
</evidence>
<organism evidence="2 3">
    <name type="scientific">Protopolystoma xenopodis</name>
    <dbReference type="NCBI Taxonomy" id="117903"/>
    <lineage>
        <taxon>Eukaryota</taxon>
        <taxon>Metazoa</taxon>
        <taxon>Spiralia</taxon>
        <taxon>Lophotrochozoa</taxon>
        <taxon>Platyhelminthes</taxon>
        <taxon>Monogenea</taxon>
        <taxon>Polyopisthocotylea</taxon>
        <taxon>Polystomatidea</taxon>
        <taxon>Polystomatidae</taxon>
        <taxon>Protopolystoma</taxon>
    </lineage>
</organism>